<dbReference type="InterPro" id="IPR001701">
    <property type="entry name" value="Glyco_hydro_9"/>
</dbReference>
<dbReference type="InterPro" id="IPR016134">
    <property type="entry name" value="Dockerin_dom"/>
</dbReference>
<name>A0A1K1MAL3_RUMFL</name>
<evidence type="ECO:0000256" key="8">
    <source>
        <dbReference type="PROSITE-ProRule" id="PRU10060"/>
    </source>
</evidence>
<dbReference type="InterPro" id="IPR008928">
    <property type="entry name" value="6-hairpin_glycosidase_sf"/>
</dbReference>
<keyword evidence="7 8" id="KW-0624">Polysaccharide degradation</keyword>
<keyword evidence="3 8" id="KW-0378">Hydrolase</keyword>
<gene>
    <name evidence="12" type="ORF">SAMN02910280_1002</name>
</gene>
<evidence type="ECO:0000256" key="5">
    <source>
        <dbReference type="ARBA" id="ARBA00023277"/>
    </source>
</evidence>
<evidence type="ECO:0000256" key="2">
    <source>
        <dbReference type="ARBA" id="ARBA00022729"/>
    </source>
</evidence>
<dbReference type="SUPFAM" id="SSF48208">
    <property type="entry name" value="Six-hairpin glycosidases"/>
    <property type="match status" value="1"/>
</dbReference>
<organism evidence="12 13">
    <name type="scientific">Ruminococcus flavefaciens</name>
    <dbReference type="NCBI Taxonomy" id="1265"/>
    <lineage>
        <taxon>Bacteria</taxon>
        <taxon>Bacillati</taxon>
        <taxon>Bacillota</taxon>
        <taxon>Clostridia</taxon>
        <taxon>Eubacteriales</taxon>
        <taxon>Oscillospiraceae</taxon>
        <taxon>Ruminococcus</taxon>
    </lineage>
</organism>
<dbReference type="InterPro" id="IPR004197">
    <property type="entry name" value="Cellulase_Ig-like"/>
</dbReference>
<dbReference type="InterPro" id="IPR003305">
    <property type="entry name" value="CenC_carb-bd"/>
</dbReference>
<dbReference type="CDD" id="cd02850">
    <property type="entry name" value="E_set_Cellulase_N"/>
    <property type="match status" value="1"/>
</dbReference>
<dbReference type="CDD" id="cd14256">
    <property type="entry name" value="Dockerin_I"/>
    <property type="match status" value="1"/>
</dbReference>
<dbReference type="RefSeq" id="WP_072299384.1">
    <property type="nucleotide sequence ID" value="NZ_FPIP01000002.1"/>
</dbReference>
<dbReference type="GO" id="GO:0008810">
    <property type="term" value="F:cellulase activity"/>
    <property type="evidence" value="ECO:0007669"/>
    <property type="project" value="UniProtKB-EC"/>
</dbReference>
<feature type="chain" id="PRO_5039760763" description="Endoglucanase" evidence="9">
    <location>
        <begin position="24"/>
        <end position="1035"/>
    </location>
</feature>
<evidence type="ECO:0000256" key="1">
    <source>
        <dbReference type="ARBA" id="ARBA00007072"/>
    </source>
</evidence>
<dbReference type="GO" id="GO:0030245">
    <property type="term" value="P:cellulose catabolic process"/>
    <property type="evidence" value="ECO:0007669"/>
    <property type="project" value="UniProtKB-KW"/>
</dbReference>
<evidence type="ECO:0000313" key="13">
    <source>
        <dbReference type="Proteomes" id="UP000183461"/>
    </source>
</evidence>
<dbReference type="Gene3D" id="1.50.10.10">
    <property type="match status" value="1"/>
</dbReference>
<dbReference type="EMBL" id="FPIP01000002">
    <property type="protein sequence ID" value="SFW20129.1"/>
    <property type="molecule type" value="Genomic_DNA"/>
</dbReference>
<comment type="similarity">
    <text evidence="1 8 9">Belongs to the glycosyl hydrolase 9 (cellulase E) family.</text>
</comment>
<evidence type="ECO:0000256" key="3">
    <source>
        <dbReference type="ARBA" id="ARBA00022801"/>
    </source>
</evidence>
<feature type="compositionally biased region" description="Low complexity" evidence="10">
    <location>
        <begin position="922"/>
        <end position="935"/>
    </location>
</feature>
<reference evidence="12 13" key="1">
    <citation type="submission" date="2016-11" db="EMBL/GenBank/DDBJ databases">
        <authorList>
            <person name="Jaros S."/>
            <person name="Januszkiewicz K."/>
            <person name="Wedrychowicz H."/>
        </authorList>
    </citation>
    <scope>NUCLEOTIDE SEQUENCE [LARGE SCALE GENOMIC DNA]</scope>
    <source>
        <strain evidence="12 13">YL228</strain>
    </source>
</reference>
<feature type="region of interest" description="Disordered" evidence="10">
    <location>
        <begin position="919"/>
        <end position="947"/>
    </location>
</feature>
<keyword evidence="6 8" id="KW-0326">Glycosidase</keyword>
<feature type="signal peptide" evidence="9">
    <location>
        <begin position="1"/>
        <end position="23"/>
    </location>
</feature>
<dbReference type="InterPro" id="IPR036439">
    <property type="entry name" value="Dockerin_dom_sf"/>
</dbReference>
<comment type="catalytic activity">
    <reaction evidence="9">
        <text>Endohydrolysis of (1-&gt;4)-beta-D-glucosidic linkages in cellulose, lichenin and cereal beta-D-glucans.</text>
        <dbReference type="EC" id="3.2.1.4"/>
    </reaction>
</comment>
<evidence type="ECO:0000256" key="10">
    <source>
        <dbReference type="SAM" id="MobiDB-lite"/>
    </source>
</evidence>
<dbReference type="PROSITE" id="PS00698">
    <property type="entry name" value="GH9_3"/>
    <property type="match status" value="1"/>
</dbReference>
<dbReference type="InterPro" id="IPR012341">
    <property type="entry name" value="6hp_glycosidase-like_sf"/>
</dbReference>
<dbReference type="Proteomes" id="UP000183461">
    <property type="component" value="Unassembled WGS sequence"/>
</dbReference>
<dbReference type="SUPFAM" id="SSF81296">
    <property type="entry name" value="E set domains"/>
    <property type="match status" value="1"/>
</dbReference>
<dbReference type="InterPro" id="IPR033126">
    <property type="entry name" value="Glyco_hydro_9_Asp/Glu_AS"/>
</dbReference>
<keyword evidence="5 8" id="KW-0119">Carbohydrate metabolism</keyword>
<dbReference type="AlphaFoldDB" id="A0A1K1MAL3"/>
<keyword evidence="2 9" id="KW-0732">Signal</keyword>
<dbReference type="InterPro" id="IPR014756">
    <property type="entry name" value="Ig_E-set"/>
</dbReference>
<dbReference type="Pfam" id="PF02927">
    <property type="entry name" value="CelD_N"/>
    <property type="match status" value="1"/>
</dbReference>
<sequence length="1035" mass="114462">MHKNAKKLIASVMSMAMIIPSAATMVAPMNASAGLVVGESEFTHKALPWHTCESSPAKQDFNLEDGSFHVKVLVPEGADHEKWDLQVRHRNLNFKAGHEYKVSCKLKGSRDGMEICSKIGNIAGTEEYFELDGGSKDMHMGPDMGGQWPQAAVKLTTDWQTFEGTFKPTKDLEACEWCFHYAKGTKYQGNAQKNDEIWFDDLVIDCVTCGDKEHGEGCCNADPNEGYGATTRDYSANFDKNLKKDGKTVNFISVNQVGYFTNLAKIAVLGDNQGDILHGATKINLSGTYTWELVDAKSGDVVETGETGAVTKDADSADSVAKIDFSKANKPGRYYLRIKGEDWRSFEFNIGDDIYTDKSHDMLKNALNYFYQNRSGLDIEEKYITSGDTKTLAHEGGHKTDTAYVQTEWHNEYLKNEEATSTYASSKITANKGWYDAGDHGKYVVNGGISVWTLLNMYERSLYNEKTKEKFADGSGTVNIPESGDSKKIPDIIDECLYELEFMTAMKVDKSEPTWGSKCAGMVYHKLHDHKWTGLATKPWDYSGEKLEDGSKGWNTERIVKPPTLAATLNYAACAAQVARLIKPYDASKAEFYLQEAKDAYAAADKNWYEASKTEETNKTSLYAPFNQAKGGGPYGDNEVRDDMYWAACEIFTSCKALEDGDADTYLTALSKYDNAFKIPERITGGENQTGTFSVLNWGNTASAGSISLLLNNQYLTADQKDSLITSLKKTADAYIAEEESQGYGIPYKYDGPGYTDENNLSKDIIIKGYEWGSNSMVINNLMAISYAYDVTGEEKYLNGVVTGMDYLLGCNPLSFSYVTGYGTYKERNPHHRYWSHELDKTLPMAPDGVLSGGPNAGLQDPYVRALGFVPGEATNPSQRCFVDSIEAWSTNEVTINWNAPLAWIVEFLQDKDEKYTYIDGKPNPDQTTTTTTTKAPDDKTTTTTTVKNPDDVQADVWGDANCDKDVDMSDVVLIMQNLANPNKYGLNGSDTKHITAKGLANADVAEHGDGVTAGDALRIQEYLLKKVSSLDPTK</sequence>
<dbReference type="Pfam" id="PF00759">
    <property type="entry name" value="Glyco_hydro_9"/>
    <property type="match status" value="1"/>
</dbReference>
<dbReference type="Gene3D" id="1.10.1330.10">
    <property type="entry name" value="Dockerin domain"/>
    <property type="match status" value="1"/>
</dbReference>
<evidence type="ECO:0000259" key="11">
    <source>
        <dbReference type="PROSITE" id="PS51766"/>
    </source>
</evidence>
<feature type="domain" description="Dockerin" evidence="11">
    <location>
        <begin position="954"/>
        <end position="1033"/>
    </location>
</feature>
<dbReference type="PROSITE" id="PS51766">
    <property type="entry name" value="DOCKERIN"/>
    <property type="match status" value="1"/>
</dbReference>
<evidence type="ECO:0000256" key="7">
    <source>
        <dbReference type="ARBA" id="ARBA00023326"/>
    </source>
</evidence>
<dbReference type="Gene3D" id="2.60.40.10">
    <property type="entry name" value="Immunoglobulins"/>
    <property type="match status" value="1"/>
</dbReference>
<dbReference type="InterPro" id="IPR013783">
    <property type="entry name" value="Ig-like_fold"/>
</dbReference>
<dbReference type="SUPFAM" id="SSF49785">
    <property type="entry name" value="Galactose-binding domain-like"/>
    <property type="match status" value="1"/>
</dbReference>
<dbReference type="Pfam" id="PF02018">
    <property type="entry name" value="CBM_4_9"/>
    <property type="match status" value="1"/>
</dbReference>
<evidence type="ECO:0000256" key="6">
    <source>
        <dbReference type="ARBA" id="ARBA00023295"/>
    </source>
</evidence>
<accession>A0A1K1MAL3</accession>
<dbReference type="SUPFAM" id="SSF63446">
    <property type="entry name" value="Type I dockerin domain"/>
    <property type="match status" value="1"/>
</dbReference>
<protein>
    <recommendedName>
        <fullName evidence="9">Endoglucanase</fullName>
        <ecNumber evidence="9">3.2.1.4</ecNumber>
    </recommendedName>
</protein>
<proteinExistence type="inferred from homology"/>
<dbReference type="Gene3D" id="2.60.120.260">
    <property type="entry name" value="Galactose-binding domain-like"/>
    <property type="match status" value="1"/>
</dbReference>
<evidence type="ECO:0000256" key="4">
    <source>
        <dbReference type="ARBA" id="ARBA00023001"/>
    </source>
</evidence>
<keyword evidence="4 9" id="KW-0136">Cellulose degradation</keyword>
<feature type="active site" evidence="8">
    <location>
        <position position="893"/>
    </location>
</feature>
<dbReference type="PANTHER" id="PTHR22298">
    <property type="entry name" value="ENDO-1,4-BETA-GLUCANASE"/>
    <property type="match status" value="1"/>
</dbReference>
<evidence type="ECO:0000256" key="9">
    <source>
        <dbReference type="RuleBase" id="RU361166"/>
    </source>
</evidence>
<feature type="active site" evidence="8">
    <location>
        <position position="884"/>
    </location>
</feature>
<dbReference type="EC" id="3.2.1.4" evidence="9"/>
<evidence type="ECO:0000313" key="12">
    <source>
        <dbReference type="EMBL" id="SFW20129.1"/>
    </source>
</evidence>
<dbReference type="InterPro" id="IPR008979">
    <property type="entry name" value="Galactose-bd-like_sf"/>
</dbReference>